<feature type="transmembrane region" description="Helical" evidence="12">
    <location>
        <begin position="47"/>
        <end position="70"/>
    </location>
</feature>
<keyword evidence="5" id="KW-0375">Hydrogen ion transport</keyword>
<dbReference type="OrthoDB" id="10264021at2759"/>
<evidence type="ECO:0000256" key="12">
    <source>
        <dbReference type="RuleBase" id="RU363060"/>
    </source>
</evidence>
<accession>A0A6A4W5R6</accession>
<evidence type="ECO:0000313" key="15">
    <source>
        <dbReference type="Proteomes" id="UP000440578"/>
    </source>
</evidence>
<evidence type="ECO:0000259" key="13">
    <source>
        <dbReference type="Pfam" id="PF00137"/>
    </source>
</evidence>
<dbReference type="GO" id="GO:0033179">
    <property type="term" value="C:proton-transporting V-type ATPase, V0 domain"/>
    <property type="evidence" value="ECO:0007669"/>
    <property type="project" value="InterPro"/>
</dbReference>
<comment type="similarity">
    <text evidence="2 12">Belongs to the V-ATPase proteolipid subunit family.</text>
</comment>
<comment type="caution">
    <text evidence="12">Lacks conserved residue(s) required for the propagation of feature annotation.</text>
</comment>
<dbReference type="InterPro" id="IPR035921">
    <property type="entry name" value="F/V-ATP_Csub_sf"/>
</dbReference>
<evidence type="ECO:0000256" key="5">
    <source>
        <dbReference type="ARBA" id="ARBA00022781"/>
    </source>
</evidence>
<keyword evidence="6 12" id="KW-1133">Transmembrane helix</keyword>
<feature type="transmembrane region" description="Helical" evidence="12">
    <location>
        <begin position="175"/>
        <end position="199"/>
    </location>
</feature>
<feature type="domain" description="V-ATPase proteolipid subunit C-like" evidence="13">
    <location>
        <begin position="53"/>
        <end position="111"/>
    </location>
</feature>
<dbReference type="CDD" id="cd18177">
    <property type="entry name" value="ATP-synt_Vo_c_ATP6F_rpt1"/>
    <property type="match status" value="1"/>
</dbReference>
<comment type="caution">
    <text evidence="14">The sequence shown here is derived from an EMBL/GenBank/DDBJ whole genome shotgun (WGS) entry which is preliminary data.</text>
</comment>
<evidence type="ECO:0000256" key="9">
    <source>
        <dbReference type="ARBA" id="ARBA00029494"/>
    </source>
</evidence>
<dbReference type="GO" id="GO:0046961">
    <property type="term" value="F:proton-transporting ATPase activity, rotational mechanism"/>
    <property type="evidence" value="ECO:0007669"/>
    <property type="project" value="InterPro"/>
</dbReference>
<evidence type="ECO:0000256" key="2">
    <source>
        <dbReference type="ARBA" id="ARBA00007296"/>
    </source>
</evidence>
<protein>
    <recommendedName>
        <fullName evidence="9">V-type proton ATPase 16 kDa proteolipid subunit c</fullName>
    </recommendedName>
    <alternativeName>
        <fullName evidence="11">V-type proton ATPase 21 kDa proteolipid subunit c''</fullName>
    </alternativeName>
    <alternativeName>
        <fullName evidence="10">Vacuolar proton pump 16 kDa proteolipid subunit c</fullName>
    </alternativeName>
</protein>
<proteinExistence type="inferred from homology"/>
<feature type="transmembrane region" description="Helical" evidence="12">
    <location>
        <begin position="7"/>
        <end position="27"/>
    </location>
</feature>
<feature type="domain" description="V-ATPase proteolipid subunit C-like" evidence="13">
    <location>
        <begin position="142"/>
        <end position="199"/>
    </location>
</feature>
<feature type="transmembrane region" description="Helical" evidence="12">
    <location>
        <begin position="91"/>
        <end position="115"/>
    </location>
</feature>
<dbReference type="FunFam" id="1.20.120.610:FF:000002">
    <property type="entry name" value="V-type proton ATPase proteolipid subunit"/>
    <property type="match status" value="1"/>
</dbReference>
<evidence type="ECO:0000313" key="14">
    <source>
        <dbReference type="EMBL" id="KAF0299040.1"/>
    </source>
</evidence>
<dbReference type="InterPro" id="IPR000245">
    <property type="entry name" value="ATPase_proteolipid_csu"/>
</dbReference>
<sequence length="211" mass="22054">MGYYNSYLYSAGGLYLFVLTVIALYYLLTGQGERIDFGWFLTNTSPYMWAATGVGLAVALSVVGAALGIFTTGVSVMGAGVRAPRIKTKNLVSIIFCEAVAIYGLIVAIVLSGMIDTYDLDKVAKNPLILDNNIYSAHLIFWSGVTVGFVNLACGICVGTVGSGAALADAAEASLFVRILIVEIFGSAIGLFGLIVGILQVSQVKMGNAAA</sequence>
<dbReference type="InterPro" id="IPR002379">
    <property type="entry name" value="ATPase_proteolipid_c-like_dom"/>
</dbReference>
<dbReference type="PANTHER" id="PTHR10263">
    <property type="entry name" value="V-TYPE PROTON ATPASE PROTEOLIPID SUBUNIT"/>
    <property type="match status" value="1"/>
</dbReference>
<dbReference type="Proteomes" id="UP000440578">
    <property type="component" value="Unassembled WGS sequence"/>
</dbReference>
<dbReference type="AlphaFoldDB" id="A0A6A4W5R6"/>
<comment type="function">
    <text evidence="12">Proton-conducting pore forming of the V0 complex of vacuolar(H+)-ATPase (V-ATPase), a multisubunit enzyme composed of a peripheral complex (V1) that hydrolyzes ATP and a membrane integral complex (V0) that translocates protons. V-ATPase is responsible for acidifying and maintaining the pH of intracellular compartments and in some cell types, is targeted to the plasma membrane, where it is responsible for acidifying the extracellular environment.</text>
</comment>
<evidence type="ECO:0000256" key="3">
    <source>
        <dbReference type="ARBA" id="ARBA00022448"/>
    </source>
</evidence>
<evidence type="ECO:0000256" key="4">
    <source>
        <dbReference type="ARBA" id="ARBA00022692"/>
    </source>
</evidence>
<keyword evidence="4 12" id="KW-0812">Transmembrane</keyword>
<evidence type="ECO:0000256" key="8">
    <source>
        <dbReference type="ARBA" id="ARBA00023136"/>
    </source>
</evidence>
<dbReference type="PRINTS" id="PR00122">
    <property type="entry name" value="VACATPASE"/>
</dbReference>
<keyword evidence="8 12" id="KW-0472">Membrane</keyword>
<comment type="subunit">
    <text evidence="12">V-ATPase is a heteromultimeric enzyme made up of two complexes: the ATP-hydrolytic V1 complex and the proton translocation V0 complex. The V1 complex consists of three catalytic AB heterodimers that form a heterohexamer, three peripheral stalks each consisting of EG heterodimers, one central rotor including subunits D and F, and the regulatory subunits C and H. The proton translocation complex V0 consists of the proton transport subunit a, a ring of proteolipid subunits c9c'', rotary subunit d, subunits e and f, and the accessory subunits.</text>
</comment>
<keyword evidence="3 12" id="KW-0813">Transport</keyword>
<dbReference type="Gene3D" id="1.20.120.610">
    <property type="entry name" value="lithium bound rotor ring of v- atpase"/>
    <property type="match status" value="1"/>
</dbReference>
<organism evidence="14 15">
    <name type="scientific">Amphibalanus amphitrite</name>
    <name type="common">Striped barnacle</name>
    <name type="synonym">Balanus amphitrite</name>
    <dbReference type="NCBI Taxonomy" id="1232801"/>
    <lineage>
        <taxon>Eukaryota</taxon>
        <taxon>Metazoa</taxon>
        <taxon>Ecdysozoa</taxon>
        <taxon>Arthropoda</taxon>
        <taxon>Crustacea</taxon>
        <taxon>Multicrustacea</taxon>
        <taxon>Cirripedia</taxon>
        <taxon>Thoracica</taxon>
        <taxon>Thoracicalcarea</taxon>
        <taxon>Balanomorpha</taxon>
        <taxon>Balanoidea</taxon>
        <taxon>Balanidae</taxon>
        <taxon>Amphibalaninae</taxon>
        <taxon>Amphibalanus</taxon>
    </lineage>
</organism>
<evidence type="ECO:0000256" key="7">
    <source>
        <dbReference type="ARBA" id="ARBA00023065"/>
    </source>
</evidence>
<evidence type="ECO:0000256" key="11">
    <source>
        <dbReference type="ARBA" id="ARBA00071448"/>
    </source>
</evidence>
<feature type="transmembrane region" description="Helical" evidence="12">
    <location>
        <begin position="135"/>
        <end position="168"/>
    </location>
</feature>
<evidence type="ECO:0000256" key="10">
    <source>
        <dbReference type="ARBA" id="ARBA00031057"/>
    </source>
</evidence>
<evidence type="ECO:0000256" key="6">
    <source>
        <dbReference type="ARBA" id="ARBA00022989"/>
    </source>
</evidence>
<evidence type="ECO:0000256" key="1">
    <source>
        <dbReference type="ARBA" id="ARBA00004141"/>
    </source>
</evidence>
<dbReference type="SUPFAM" id="SSF81333">
    <property type="entry name" value="F1F0 ATP synthase subunit C"/>
    <property type="match status" value="2"/>
</dbReference>
<keyword evidence="15" id="KW-1185">Reference proteome</keyword>
<reference evidence="14 15" key="1">
    <citation type="submission" date="2019-07" db="EMBL/GenBank/DDBJ databases">
        <title>Draft genome assembly of a fouling barnacle, Amphibalanus amphitrite (Darwin, 1854): The first reference genome for Thecostraca.</title>
        <authorList>
            <person name="Kim W."/>
        </authorList>
    </citation>
    <scope>NUCLEOTIDE SEQUENCE [LARGE SCALE GENOMIC DNA]</scope>
    <source>
        <strain evidence="14">SNU_AA5</strain>
        <tissue evidence="14">Soma without cirri and trophi</tissue>
    </source>
</reference>
<dbReference type="EMBL" id="VIIS01001398">
    <property type="protein sequence ID" value="KAF0299040.1"/>
    <property type="molecule type" value="Genomic_DNA"/>
</dbReference>
<name>A0A6A4W5R6_AMPAM</name>
<dbReference type="Pfam" id="PF00137">
    <property type="entry name" value="ATP-synt_C"/>
    <property type="match status" value="2"/>
</dbReference>
<keyword evidence="7 12" id="KW-0406">Ion transport</keyword>
<comment type="subcellular location">
    <subcellularLocation>
        <location evidence="1">Membrane</location>
        <topology evidence="1">Multi-pass membrane protein</topology>
    </subcellularLocation>
</comment>
<dbReference type="CDD" id="cd18178">
    <property type="entry name" value="ATP-synt_Vo_c_ATP6F_rpt2"/>
    <property type="match status" value="1"/>
</dbReference>
<gene>
    <name evidence="14" type="primary">ATP6V0B</name>
    <name evidence="14" type="ORF">FJT64_000395</name>
</gene>